<comment type="similarity">
    <text evidence="8">Belongs to the serpin family.</text>
</comment>
<feature type="transmembrane region" description="Helical" evidence="9">
    <location>
        <begin position="744"/>
        <end position="763"/>
    </location>
</feature>
<evidence type="ECO:0000256" key="1">
    <source>
        <dbReference type="ARBA" id="ARBA00004141"/>
    </source>
</evidence>
<proteinExistence type="inferred from homology"/>
<dbReference type="GO" id="GO:0022857">
    <property type="term" value="F:transmembrane transporter activity"/>
    <property type="evidence" value="ECO:0007669"/>
    <property type="project" value="InterPro"/>
</dbReference>
<comment type="caution">
    <text evidence="12">The sequence shown here is derived from an EMBL/GenBank/DDBJ whole genome shotgun (WGS) entry which is preliminary data.</text>
</comment>
<dbReference type="Pfam" id="PF07690">
    <property type="entry name" value="MFS_1"/>
    <property type="match status" value="1"/>
</dbReference>
<feature type="transmembrane region" description="Helical" evidence="9">
    <location>
        <begin position="652"/>
        <end position="672"/>
    </location>
</feature>
<organism evidence="12 13">
    <name type="scientific">Megalops atlanticus</name>
    <name type="common">Tarpon</name>
    <name type="synonym">Clupea gigantea</name>
    <dbReference type="NCBI Taxonomy" id="7932"/>
    <lineage>
        <taxon>Eukaryota</taxon>
        <taxon>Metazoa</taxon>
        <taxon>Chordata</taxon>
        <taxon>Craniata</taxon>
        <taxon>Vertebrata</taxon>
        <taxon>Euteleostomi</taxon>
        <taxon>Actinopterygii</taxon>
        <taxon>Neopterygii</taxon>
        <taxon>Teleostei</taxon>
        <taxon>Elopiformes</taxon>
        <taxon>Megalopidae</taxon>
        <taxon>Megalops</taxon>
    </lineage>
</organism>
<dbReference type="EMBL" id="JAFDVH010000004">
    <property type="protein sequence ID" value="KAG7481204.1"/>
    <property type="molecule type" value="Genomic_DNA"/>
</dbReference>
<dbReference type="InterPro" id="IPR004752">
    <property type="entry name" value="AmpG_permease/AT-1"/>
</dbReference>
<dbReference type="FunFam" id="1.20.1250.20:FF:000176">
    <property type="entry name" value="Major facilitator superfamily domain containing 3"/>
    <property type="match status" value="1"/>
</dbReference>
<evidence type="ECO:0000256" key="9">
    <source>
        <dbReference type="SAM" id="Phobius"/>
    </source>
</evidence>
<dbReference type="SMART" id="SM00093">
    <property type="entry name" value="SERPIN"/>
    <property type="match status" value="1"/>
</dbReference>
<keyword evidence="4 9" id="KW-0812">Transmembrane</keyword>
<feature type="transmembrane region" description="Helical" evidence="9">
    <location>
        <begin position="618"/>
        <end position="640"/>
    </location>
</feature>
<keyword evidence="13" id="KW-1185">Reference proteome</keyword>
<dbReference type="SUPFAM" id="SSF56574">
    <property type="entry name" value="Serpins"/>
    <property type="match status" value="1"/>
</dbReference>
<evidence type="ECO:0000256" key="8">
    <source>
        <dbReference type="RuleBase" id="RU000411"/>
    </source>
</evidence>
<evidence type="ECO:0000256" key="4">
    <source>
        <dbReference type="ARBA" id="ARBA00022692"/>
    </source>
</evidence>
<feature type="domain" description="Serpin" evidence="11">
    <location>
        <begin position="55"/>
        <end position="402"/>
    </location>
</feature>
<dbReference type="InterPro" id="IPR036259">
    <property type="entry name" value="MFS_trans_sf"/>
</dbReference>
<feature type="signal peptide" evidence="10">
    <location>
        <begin position="1"/>
        <end position="20"/>
    </location>
</feature>
<comment type="similarity">
    <text evidence="2">Belongs to the major facilitator superfamily.</text>
</comment>
<dbReference type="OrthoDB" id="6415790at2759"/>
<evidence type="ECO:0000259" key="11">
    <source>
        <dbReference type="SMART" id="SM00093"/>
    </source>
</evidence>
<dbReference type="InterPro" id="IPR042185">
    <property type="entry name" value="Serpin_sf_2"/>
</dbReference>
<evidence type="ECO:0000256" key="6">
    <source>
        <dbReference type="ARBA" id="ARBA00023136"/>
    </source>
</evidence>
<evidence type="ECO:0000256" key="3">
    <source>
        <dbReference type="ARBA" id="ARBA00022448"/>
    </source>
</evidence>
<evidence type="ECO:0000313" key="13">
    <source>
        <dbReference type="Proteomes" id="UP001046870"/>
    </source>
</evidence>
<dbReference type="SUPFAM" id="SSF103473">
    <property type="entry name" value="MFS general substrate transporter"/>
    <property type="match status" value="1"/>
</dbReference>
<dbReference type="CDD" id="cd17485">
    <property type="entry name" value="MFS_MFSD3"/>
    <property type="match status" value="1"/>
</dbReference>
<reference evidence="12" key="1">
    <citation type="submission" date="2021-01" db="EMBL/GenBank/DDBJ databases">
        <authorList>
            <person name="Zahm M."/>
            <person name="Roques C."/>
            <person name="Cabau C."/>
            <person name="Klopp C."/>
            <person name="Donnadieu C."/>
            <person name="Jouanno E."/>
            <person name="Lampietro C."/>
            <person name="Louis A."/>
            <person name="Herpin A."/>
            <person name="Echchiki A."/>
            <person name="Berthelot C."/>
            <person name="Parey E."/>
            <person name="Roest-Crollius H."/>
            <person name="Braasch I."/>
            <person name="Postlethwait J."/>
            <person name="Bobe J."/>
            <person name="Montfort J."/>
            <person name="Bouchez O."/>
            <person name="Begum T."/>
            <person name="Mejri S."/>
            <person name="Adams A."/>
            <person name="Chen W.-J."/>
            <person name="Guiguen Y."/>
        </authorList>
    </citation>
    <scope>NUCLEOTIDE SEQUENCE</scope>
    <source>
        <strain evidence="12">YG-15Mar2019-1</strain>
        <tissue evidence="12">Brain</tissue>
    </source>
</reference>
<dbReference type="PANTHER" id="PTHR12778:SF10">
    <property type="entry name" value="MAJOR FACILITATOR SUPERFAMILY DOMAIN-CONTAINING PROTEIN 3"/>
    <property type="match status" value="1"/>
</dbReference>
<name>A0A9D3Q8J5_MEGAT</name>
<feature type="chain" id="PRO_5038505086" description="Major facilitator superfamily domain-containing protein 3" evidence="10">
    <location>
        <begin position="21"/>
        <end position="773"/>
    </location>
</feature>
<dbReference type="AlphaFoldDB" id="A0A9D3Q8J5"/>
<dbReference type="FunFam" id="3.30.497.10:FF:000001">
    <property type="entry name" value="Serine protease inhibitor"/>
    <property type="match status" value="1"/>
</dbReference>
<dbReference type="InterPro" id="IPR042178">
    <property type="entry name" value="Serpin_sf_1"/>
</dbReference>
<dbReference type="Proteomes" id="UP001046870">
    <property type="component" value="Chromosome 4"/>
</dbReference>
<evidence type="ECO:0000256" key="7">
    <source>
        <dbReference type="ARBA" id="ARBA00069953"/>
    </source>
</evidence>
<keyword evidence="10" id="KW-0732">Signal</keyword>
<keyword evidence="5 9" id="KW-1133">Transmembrane helix</keyword>
<keyword evidence="6 9" id="KW-0472">Membrane</keyword>
<accession>A0A9D3Q8J5</accession>
<comment type="subcellular location">
    <subcellularLocation>
        <location evidence="1">Membrane</location>
        <topology evidence="1">Multi-pass membrane protein</topology>
    </subcellularLocation>
</comment>
<dbReference type="Gene3D" id="3.30.497.10">
    <property type="entry name" value="Antithrombin, subunit I, domain 2"/>
    <property type="match status" value="1"/>
</dbReference>
<dbReference type="PANTHER" id="PTHR12778">
    <property type="entry name" value="SOLUTE CARRIER FAMILY 33 ACETYL-COA TRANSPORTER -RELATED"/>
    <property type="match status" value="1"/>
</dbReference>
<evidence type="ECO:0000256" key="10">
    <source>
        <dbReference type="SAM" id="SignalP"/>
    </source>
</evidence>
<feature type="transmembrane region" description="Helical" evidence="9">
    <location>
        <begin position="719"/>
        <end position="738"/>
    </location>
</feature>
<gene>
    <name evidence="12" type="ORF">MATL_G00064560</name>
</gene>
<evidence type="ECO:0000313" key="12">
    <source>
        <dbReference type="EMBL" id="KAG7481204.1"/>
    </source>
</evidence>
<evidence type="ECO:0000256" key="5">
    <source>
        <dbReference type="ARBA" id="ARBA00022989"/>
    </source>
</evidence>
<dbReference type="Gene3D" id="2.30.39.10">
    <property type="entry name" value="Alpha-1-antitrypsin, domain 1"/>
    <property type="match status" value="1"/>
</dbReference>
<feature type="transmembrane region" description="Helical" evidence="9">
    <location>
        <begin position="678"/>
        <end position="698"/>
    </location>
</feature>
<evidence type="ECO:0000256" key="2">
    <source>
        <dbReference type="ARBA" id="ARBA00008335"/>
    </source>
</evidence>
<protein>
    <recommendedName>
        <fullName evidence="7">Major facilitator superfamily domain-containing protein 3</fullName>
    </recommendedName>
</protein>
<dbReference type="InterPro" id="IPR023796">
    <property type="entry name" value="Serpin_dom"/>
</dbReference>
<dbReference type="InterPro" id="IPR011701">
    <property type="entry name" value="MFS"/>
</dbReference>
<dbReference type="InterPro" id="IPR036186">
    <property type="entry name" value="Serpin_sf"/>
</dbReference>
<dbReference type="GO" id="GO:0016020">
    <property type="term" value="C:membrane"/>
    <property type="evidence" value="ECO:0007669"/>
    <property type="project" value="UniProtKB-SubCell"/>
</dbReference>
<dbReference type="Gene3D" id="1.20.1250.20">
    <property type="entry name" value="MFS general substrate transporter like domains"/>
    <property type="match status" value="1"/>
</dbReference>
<sequence>MKLLLSLCVMQMVLWSAVQGNGQNGGQPHPCPPVHDTDRFNGSLRIYHQNADFAFRLYKHISALPDSQSKNVFFSPLSVSVALAALSVGARGPTHQQLFQGLGFNETDTTEEEVNEAFQHIFQDLNKKTDVDLSLGSAVFIDDKFKPHAEFLESIKRYYQADGFSTDFQKANEAKEQINKYVNEKTKGKIAQLVDDLGVDVVMYLVSYIHFKGKWLIPFNPRLTKEDTFHLDDKTTVPVQMMTMENLMHAHHDEEVSSHVLRLDYNESVSMLLVLPEKGMKELDKVICRAHLRKWMRPKMTRPYKVFVPKLSLKTSYKLKEVLKGMGITDIFQDTANLSGISDEPLFVSKVVHKATLDVDEAGSEAAAATGVEVSRRTYPGMPYGLQSSLLPIYLRSSGLSLTKISLTKALYFPWVLKVLWAPLVDQVGTKRKWLVATMSGLALTCLACAVLSPSAELAPVAAALLAMNVLASVQDIAVDGVAVQLLQQREEVGYGNTAQVVGYKLGSVAAGGGLLAVVDTVGWGSLFLALSAVYCAVSLHAWRTAVLSAPARGQSAARTSHAAAQNPWRAWRDLLTVPGTKWTVVFVLTYKLGEQGAVSMFPLFLLDHHMTAAELGFWNSVVAMGFSICGSSIGGLLLSKYSVWPLMRRAFVLRLVGMAFQTSLLGVHSYSTLVKGGAILSLIVQHFLGGLITTLTFTTMMHCTQRADESIQATHYSFLATLEVLGKLAFSTVAGWVVDWVGFQGSFLLFFLLSATATLHIWTATDMGGQKK</sequence>
<dbReference type="Pfam" id="PF00079">
    <property type="entry name" value="Serpin"/>
    <property type="match status" value="1"/>
</dbReference>
<keyword evidence="3" id="KW-0813">Transport</keyword>